<dbReference type="Pfam" id="PF02845">
    <property type="entry name" value="CUE"/>
    <property type="match status" value="1"/>
</dbReference>
<dbReference type="InterPro" id="IPR003892">
    <property type="entry name" value="CUE"/>
</dbReference>
<gene>
    <name evidence="5" type="ORF">CANARDRAFT_28454</name>
</gene>
<evidence type="ECO:0000313" key="5">
    <source>
        <dbReference type="EMBL" id="ODV85156.1"/>
    </source>
</evidence>
<accession>A0A1E4T066</accession>
<dbReference type="CDD" id="cd14424">
    <property type="entry name" value="CUE_Cue1p_like"/>
    <property type="match status" value="1"/>
</dbReference>
<feature type="domain" description="CUE" evidence="4">
    <location>
        <begin position="50"/>
        <end position="92"/>
    </location>
</feature>
<reference evidence="6" key="1">
    <citation type="submission" date="2016-04" db="EMBL/GenBank/DDBJ databases">
        <title>Comparative genomics of biotechnologically important yeasts.</title>
        <authorList>
            <consortium name="DOE Joint Genome Institute"/>
            <person name="Riley R."/>
            <person name="Haridas S."/>
            <person name="Wolfe K.H."/>
            <person name="Lopes M.R."/>
            <person name="Hittinger C.T."/>
            <person name="Goker M."/>
            <person name="Salamov A."/>
            <person name="Wisecaver J."/>
            <person name="Long T.M."/>
            <person name="Aerts A.L."/>
            <person name="Barry K."/>
            <person name="Choi C."/>
            <person name="Clum A."/>
            <person name="Coughlan A.Y."/>
            <person name="Deshpande S."/>
            <person name="Douglass A.P."/>
            <person name="Hanson S.J."/>
            <person name="Klenk H.-P."/>
            <person name="Labutti K."/>
            <person name="Lapidus A."/>
            <person name="Lindquist E."/>
            <person name="Lipzen A."/>
            <person name="Meier-Kolthoff J.P."/>
            <person name="Ohm R.A."/>
            <person name="Otillar R.P."/>
            <person name="Pangilinan J."/>
            <person name="Peng Y."/>
            <person name="Rokas A."/>
            <person name="Rosa C.A."/>
            <person name="Scheuner C."/>
            <person name="Sibirny A.A."/>
            <person name="Slot J.C."/>
            <person name="Stielow J.B."/>
            <person name="Sun H."/>
            <person name="Kurtzman C.P."/>
            <person name="Blackwell M."/>
            <person name="Grigoriev I.V."/>
            <person name="Jeffries T.W."/>
        </authorList>
    </citation>
    <scope>NUCLEOTIDE SEQUENCE [LARGE SCALE GENOMIC DNA]</scope>
    <source>
        <strain evidence="6">NRRL YB-2248</strain>
    </source>
</reference>
<dbReference type="PROSITE" id="PS51140">
    <property type="entry name" value="CUE"/>
    <property type="match status" value="1"/>
</dbReference>
<proteinExistence type="predicted"/>
<keyword evidence="6" id="KW-1185">Reference proteome</keyword>
<feature type="transmembrane region" description="Helical" evidence="3">
    <location>
        <begin position="6"/>
        <end position="23"/>
    </location>
</feature>
<organism evidence="5 6">
    <name type="scientific">[Candida] arabinofermentans NRRL YB-2248</name>
    <dbReference type="NCBI Taxonomy" id="983967"/>
    <lineage>
        <taxon>Eukaryota</taxon>
        <taxon>Fungi</taxon>
        <taxon>Dikarya</taxon>
        <taxon>Ascomycota</taxon>
        <taxon>Saccharomycotina</taxon>
        <taxon>Pichiomycetes</taxon>
        <taxon>Pichiales</taxon>
        <taxon>Pichiaceae</taxon>
        <taxon>Ogataea</taxon>
        <taxon>Ogataea/Candida clade</taxon>
    </lineage>
</organism>
<dbReference type="EMBL" id="KV453853">
    <property type="protein sequence ID" value="ODV85156.1"/>
    <property type="molecule type" value="Genomic_DNA"/>
</dbReference>
<keyword evidence="3" id="KW-0812">Transmembrane</keyword>
<dbReference type="Proteomes" id="UP000094801">
    <property type="component" value="Unassembled WGS sequence"/>
</dbReference>
<evidence type="ECO:0000313" key="6">
    <source>
        <dbReference type="Proteomes" id="UP000094801"/>
    </source>
</evidence>
<feature type="region of interest" description="Disordered" evidence="2">
    <location>
        <begin position="91"/>
        <end position="156"/>
    </location>
</feature>
<protein>
    <recommendedName>
        <fullName evidence="4">CUE domain-containing protein</fullName>
    </recommendedName>
</protein>
<dbReference type="AlphaFoldDB" id="A0A1E4T066"/>
<dbReference type="OrthoDB" id="3992840at2759"/>
<evidence type="ECO:0000256" key="1">
    <source>
        <dbReference type="ARBA" id="ARBA00022786"/>
    </source>
</evidence>
<evidence type="ECO:0000256" key="3">
    <source>
        <dbReference type="SAM" id="Phobius"/>
    </source>
</evidence>
<evidence type="ECO:0000259" key="4">
    <source>
        <dbReference type="PROSITE" id="PS51140"/>
    </source>
</evidence>
<feature type="compositionally biased region" description="Low complexity" evidence="2">
    <location>
        <begin position="102"/>
        <end position="131"/>
    </location>
</feature>
<dbReference type="Gene3D" id="1.10.8.10">
    <property type="entry name" value="DNA helicase RuvA subunit, C-terminal domain"/>
    <property type="match status" value="1"/>
</dbReference>
<keyword evidence="3" id="KW-0472">Membrane</keyword>
<name>A0A1E4T066_9ASCO</name>
<keyword evidence="1" id="KW-0833">Ubl conjugation pathway</keyword>
<dbReference type="STRING" id="983967.A0A1E4T066"/>
<dbReference type="GO" id="GO:0043130">
    <property type="term" value="F:ubiquitin binding"/>
    <property type="evidence" value="ECO:0007669"/>
    <property type="project" value="InterPro"/>
</dbReference>
<keyword evidence="3" id="KW-1133">Transmembrane helix</keyword>
<evidence type="ECO:0000256" key="2">
    <source>
        <dbReference type="SAM" id="MobiDB-lite"/>
    </source>
</evidence>
<sequence>MDSSTLSLIAAIIIAFIFLSWLLNPENGSTTSPAAVSDSAGNSRRRRRVVTQEMIDSVSQIAIDCSVDQIRYDLERTGDVNETVDRYLSEHTLPNRPGLPLSSASSSTGAISNSRAGTGAASGSSRGTATSKSDNTSSKATAGKKSLGAFEGSGFYGGLTFEEKKRELIMKARARIEQKGEEIL</sequence>